<dbReference type="Proteomes" id="UP000729701">
    <property type="component" value="Unassembled WGS sequence"/>
</dbReference>
<dbReference type="EMBL" id="JAHHGZ010000023">
    <property type="protein sequence ID" value="MBW4669715.1"/>
    <property type="molecule type" value="Genomic_DNA"/>
</dbReference>
<evidence type="ECO:0000313" key="1">
    <source>
        <dbReference type="EMBL" id="MBW4669715.1"/>
    </source>
</evidence>
<gene>
    <name evidence="1" type="ORF">KME60_20440</name>
</gene>
<comment type="caution">
    <text evidence="1">The sequence shown here is derived from an EMBL/GenBank/DDBJ whole genome shotgun (WGS) entry which is preliminary data.</text>
</comment>
<accession>A0A951QS06</accession>
<reference evidence="1" key="2">
    <citation type="journal article" date="2022" name="Microbiol. Resour. Announc.">
        <title>Metagenome Sequencing to Explore Phylogenomics of Terrestrial Cyanobacteria.</title>
        <authorList>
            <person name="Ward R.D."/>
            <person name="Stajich J.E."/>
            <person name="Johansen J.R."/>
            <person name="Huntemann M."/>
            <person name="Clum A."/>
            <person name="Foster B."/>
            <person name="Foster B."/>
            <person name="Roux S."/>
            <person name="Palaniappan K."/>
            <person name="Varghese N."/>
            <person name="Mukherjee S."/>
            <person name="Reddy T.B.K."/>
            <person name="Daum C."/>
            <person name="Copeland A."/>
            <person name="Chen I.A."/>
            <person name="Ivanova N.N."/>
            <person name="Kyrpides N.C."/>
            <person name="Shapiro N."/>
            <person name="Eloe-Fadrosh E.A."/>
            <person name="Pietrasiak N."/>
        </authorList>
    </citation>
    <scope>NUCLEOTIDE SEQUENCE</scope>
    <source>
        <strain evidence="1">GSE-NOS-MK-12-04C</strain>
    </source>
</reference>
<dbReference type="AlphaFoldDB" id="A0A951QS06"/>
<proteinExistence type="predicted"/>
<sequence>MSIASFQQIIDSIENLSLEEQNYLFELIQKRRIEKRRSEIAAHAQTTLKAVEMGTAKRGNINDLRADLLGDEEE</sequence>
<evidence type="ECO:0008006" key="3">
    <source>
        <dbReference type="Google" id="ProtNLM"/>
    </source>
</evidence>
<organism evidence="1 2">
    <name type="scientific">Cyanomargarita calcarea GSE-NOS-MK-12-04C</name>
    <dbReference type="NCBI Taxonomy" id="2839659"/>
    <lineage>
        <taxon>Bacteria</taxon>
        <taxon>Bacillati</taxon>
        <taxon>Cyanobacteriota</taxon>
        <taxon>Cyanophyceae</taxon>
        <taxon>Nostocales</taxon>
        <taxon>Cyanomargaritaceae</taxon>
        <taxon>Cyanomargarita</taxon>
    </lineage>
</organism>
<reference evidence="1" key="1">
    <citation type="submission" date="2021-05" db="EMBL/GenBank/DDBJ databases">
        <authorList>
            <person name="Pietrasiak N."/>
            <person name="Ward R."/>
            <person name="Stajich J.E."/>
            <person name="Kurbessoian T."/>
        </authorList>
    </citation>
    <scope>NUCLEOTIDE SEQUENCE</scope>
    <source>
        <strain evidence="1">GSE-NOS-MK-12-04C</strain>
    </source>
</reference>
<name>A0A951QS06_9CYAN</name>
<evidence type="ECO:0000313" key="2">
    <source>
        <dbReference type="Proteomes" id="UP000729701"/>
    </source>
</evidence>
<protein>
    <recommendedName>
        <fullName evidence="3">HigA protein (Antitoxin to HigB)</fullName>
    </recommendedName>
</protein>